<dbReference type="PANTHER" id="PTHR31912:SF34">
    <property type="entry name" value="NOTOCHORD-RELATED PROTEIN"/>
    <property type="match status" value="1"/>
</dbReference>
<dbReference type="PANTHER" id="PTHR31912">
    <property type="entry name" value="IP13529P"/>
    <property type="match status" value="1"/>
</dbReference>
<sequence>MKHNQTIDDTVVTSLVEELCNSNPLSIALSSAGPLSSSVKRRQYYKEKFEVVEPVEYILEPNEKRSFQYIPILKSLIHILGKEDLRQKVLSKEKDKSSTKYESYQDGTIYKDNAFYSEELRIALVLYIDDFEICNPLGTSRQKHKITAVYWVFGNIQHSSRSTLSSVYLSLLCKAVDIKRFGYKKVLAPLLKDIAILERDGIYISSVEQNVKGSVFCVAADNLGAHSICGLVESFSGPFICRFCLGQRSEFQIKEVRSGAFPARTQEAHAAHVLTVKGDPALAHCFGVKKACPLTENLSYFHCVTGYPPDILHDIFEGIVPLELGLCFSVFISKKYFTFSELNSAISQFPYKWADKTNSPQPVPTTFFSRKKIGGNAHENWALIRMLPLIIGQKIPLNDPAWLLLMSLKDIIELVVGPVHNEESIAYLDSKISEHRHRFQQVFPNENLIPKHHFLEHYPALIKAFGPVIAFWTMRFEAKHSQFKRIVRHTGNFKNILLSLATKHQLMISHILHSTTPLPALSVVRVTSVPVDVLHVNVQESIRHLSPS</sequence>
<dbReference type="Proteomes" id="UP000327493">
    <property type="component" value="Unassembled WGS sequence"/>
</dbReference>
<protein>
    <submittedName>
        <fullName evidence="1">Uncharacterized protein</fullName>
    </submittedName>
</protein>
<keyword evidence="2" id="KW-1185">Reference proteome</keyword>
<accession>A0A5J5CAD4</accession>
<evidence type="ECO:0000313" key="1">
    <source>
        <dbReference type="EMBL" id="KAA8578804.1"/>
    </source>
</evidence>
<reference evidence="1 2" key="1">
    <citation type="submission" date="2019-08" db="EMBL/GenBank/DDBJ databases">
        <title>A chromosome-level genome assembly, high-density linkage maps, and genome scans reveal the genomic architecture of hybrid incompatibilities underlying speciation via character displacement in darters (Percidae: Etheostominae).</title>
        <authorList>
            <person name="Moran R.L."/>
            <person name="Catchen J.M."/>
            <person name="Fuller R.C."/>
        </authorList>
    </citation>
    <scope>NUCLEOTIDE SEQUENCE [LARGE SCALE GENOMIC DNA]</scope>
    <source>
        <strain evidence="1">EspeVRDwgs_2016</strain>
        <tissue evidence="1">Muscle</tissue>
    </source>
</reference>
<evidence type="ECO:0000313" key="2">
    <source>
        <dbReference type="Proteomes" id="UP000327493"/>
    </source>
</evidence>
<name>A0A5J5CAD4_9PERO</name>
<comment type="caution">
    <text evidence="1">The sequence shown here is derived from an EMBL/GenBank/DDBJ whole genome shotgun (WGS) entry which is preliminary data.</text>
</comment>
<dbReference type="AlphaFoldDB" id="A0A5J5CAD4"/>
<organism evidence="1 2">
    <name type="scientific">Etheostoma spectabile</name>
    <name type="common">orangethroat darter</name>
    <dbReference type="NCBI Taxonomy" id="54343"/>
    <lineage>
        <taxon>Eukaryota</taxon>
        <taxon>Metazoa</taxon>
        <taxon>Chordata</taxon>
        <taxon>Craniata</taxon>
        <taxon>Vertebrata</taxon>
        <taxon>Euteleostomi</taxon>
        <taxon>Actinopterygii</taxon>
        <taxon>Neopterygii</taxon>
        <taxon>Teleostei</taxon>
        <taxon>Neoteleostei</taxon>
        <taxon>Acanthomorphata</taxon>
        <taxon>Eupercaria</taxon>
        <taxon>Perciformes</taxon>
        <taxon>Percoidei</taxon>
        <taxon>Percidae</taxon>
        <taxon>Etheostomatinae</taxon>
        <taxon>Etheostoma</taxon>
    </lineage>
</organism>
<dbReference type="EMBL" id="VOFY01000114">
    <property type="protein sequence ID" value="KAA8578804.1"/>
    <property type="molecule type" value="Genomic_DNA"/>
</dbReference>
<proteinExistence type="predicted"/>
<gene>
    <name evidence="1" type="ORF">FQN60_009193</name>
</gene>